<protein>
    <recommendedName>
        <fullName evidence="1">YqaJ viral recombinase domain-containing protein</fullName>
    </recommendedName>
</protein>
<organism evidence="2 3">
    <name type="scientific">Rhamnusium bicolor</name>
    <dbReference type="NCBI Taxonomy" id="1586634"/>
    <lineage>
        <taxon>Eukaryota</taxon>
        <taxon>Metazoa</taxon>
        <taxon>Ecdysozoa</taxon>
        <taxon>Arthropoda</taxon>
        <taxon>Hexapoda</taxon>
        <taxon>Insecta</taxon>
        <taxon>Pterygota</taxon>
        <taxon>Neoptera</taxon>
        <taxon>Endopterygota</taxon>
        <taxon>Coleoptera</taxon>
        <taxon>Polyphaga</taxon>
        <taxon>Cucujiformia</taxon>
        <taxon>Chrysomeloidea</taxon>
        <taxon>Cerambycidae</taxon>
        <taxon>Lepturinae</taxon>
        <taxon>Rhagiini</taxon>
        <taxon>Rhamnusium</taxon>
    </lineage>
</organism>
<evidence type="ECO:0000313" key="3">
    <source>
        <dbReference type="Proteomes" id="UP001162156"/>
    </source>
</evidence>
<dbReference type="EMBL" id="JANEYF010004967">
    <property type="protein sequence ID" value="KAJ8929552.1"/>
    <property type="molecule type" value="Genomic_DNA"/>
</dbReference>
<name>A0AAV8WSL2_9CUCU</name>
<dbReference type="InterPro" id="IPR051703">
    <property type="entry name" value="NF-kappa-B_Signaling_Reg"/>
</dbReference>
<gene>
    <name evidence="2" type="ORF">NQ314_017751</name>
</gene>
<dbReference type="PANTHER" id="PTHR46609:SF8">
    <property type="entry name" value="YQAJ VIRAL RECOMBINASE DOMAIN-CONTAINING PROTEIN"/>
    <property type="match status" value="1"/>
</dbReference>
<dbReference type="PANTHER" id="PTHR46609">
    <property type="entry name" value="EXONUCLEASE, PHAGE-TYPE/RECB, C-TERMINAL DOMAIN-CONTAINING PROTEIN"/>
    <property type="match status" value="1"/>
</dbReference>
<comment type="caution">
    <text evidence="2">The sequence shown here is derived from an EMBL/GenBank/DDBJ whole genome shotgun (WGS) entry which is preliminary data.</text>
</comment>
<proteinExistence type="predicted"/>
<dbReference type="InterPro" id="IPR019080">
    <property type="entry name" value="YqaJ_viral_recombinase"/>
</dbReference>
<dbReference type="GO" id="GO:0006281">
    <property type="term" value="P:DNA repair"/>
    <property type="evidence" value="ECO:0007669"/>
    <property type="project" value="UniProtKB-ARBA"/>
</dbReference>
<dbReference type="Proteomes" id="UP001162156">
    <property type="component" value="Unassembled WGS sequence"/>
</dbReference>
<dbReference type="Pfam" id="PF09588">
    <property type="entry name" value="YqaJ"/>
    <property type="match status" value="1"/>
</dbReference>
<sequence>MIEERQAFLKTLEKTDEQLKQIEEKTRLQTDSTDWRQQRRNLLTASLFGIVCKMRPTTSCQSTVKREDIFAKSVVWGKDNEDRAKEALAAVCNIEILEFGLVINKNWPYLGASPDGVENDGSIIENKCPYSAREISVEEGFRNGLIKFLDLSENHYILKPNHDYYYQIQGQLNICNKDFLSFRSVNN</sequence>
<dbReference type="SUPFAM" id="SSF52980">
    <property type="entry name" value="Restriction endonuclease-like"/>
    <property type="match status" value="1"/>
</dbReference>
<reference evidence="2" key="1">
    <citation type="journal article" date="2023" name="Insect Mol. Biol.">
        <title>Genome sequencing provides insights into the evolution of gene families encoding plant cell wall-degrading enzymes in longhorned beetles.</title>
        <authorList>
            <person name="Shin N.R."/>
            <person name="Okamura Y."/>
            <person name="Kirsch R."/>
            <person name="Pauchet Y."/>
        </authorList>
    </citation>
    <scope>NUCLEOTIDE SEQUENCE</scope>
    <source>
        <strain evidence="2">RBIC_L_NR</strain>
    </source>
</reference>
<dbReference type="Gene3D" id="3.90.320.10">
    <property type="match status" value="1"/>
</dbReference>
<dbReference type="InterPro" id="IPR011335">
    <property type="entry name" value="Restrct_endonuc-II-like"/>
</dbReference>
<feature type="domain" description="YqaJ viral recombinase" evidence="1">
    <location>
        <begin position="34"/>
        <end position="176"/>
    </location>
</feature>
<evidence type="ECO:0000313" key="2">
    <source>
        <dbReference type="EMBL" id="KAJ8929552.1"/>
    </source>
</evidence>
<dbReference type="CDD" id="cd22343">
    <property type="entry name" value="PDDEXK_lambda_exonuclease-like"/>
    <property type="match status" value="1"/>
</dbReference>
<dbReference type="AlphaFoldDB" id="A0AAV8WSL2"/>
<dbReference type="InterPro" id="IPR011604">
    <property type="entry name" value="PDDEXK-like_dom_sf"/>
</dbReference>
<accession>A0AAV8WSL2</accession>
<keyword evidence="3" id="KW-1185">Reference proteome</keyword>
<evidence type="ECO:0000259" key="1">
    <source>
        <dbReference type="Pfam" id="PF09588"/>
    </source>
</evidence>